<reference evidence="1 2" key="1">
    <citation type="submission" date="2016-07" db="EMBL/GenBank/DDBJ databases">
        <title>Complete genome sequence of the Lentzea guizhouensis DHS C013.</title>
        <authorList>
            <person name="Cao C."/>
        </authorList>
    </citation>
    <scope>NUCLEOTIDE SEQUENCE [LARGE SCALE GENOMIC DNA]</scope>
    <source>
        <strain evidence="1 2">DHS C013</strain>
    </source>
</reference>
<dbReference type="STRING" id="1586287.BBK82_37305"/>
<keyword evidence="2" id="KW-1185">Reference proteome</keyword>
<evidence type="ECO:0000313" key="1">
    <source>
        <dbReference type="EMBL" id="ANZ40808.1"/>
    </source>
</evidence>
<dbReference type="EMBL" id="CP016793">
    <property type="protein sequence ID" value="ANZ40808.1"/>
    <property type="molecule type" value="Genomic_DNA"/>
</dbReference>
<organism evidence="1 2">
    <name type="scientific">Lentzea guizhouensis</name>
    <dbReference type="NCBI Taxonomy" id="1586287"/>
    <lineage>
        <taxon>Bacteria</taxon>
        <taxon>Bacillati</taxon>
        <taxon>Actinomycetota</taxon>
        <taxon>Actinomycetes</taxon>
        <taxon>Pseudonocardiales</taxon>
        <taxon>Pseudonocardiaceae</taxon>
        <taxon>Lentzea</taxon>
    </lineage>
</organism>
<gene>
    <name evidence="1" type="ORF">BBK82_37305</name>
</gene>
<dbReference type="AlphaFoldDB" id="A0A1B2HSY6"/>
<proteinExistence type="predicted"/>
<accession>A0A1B2HSY6</accession>
<dbReference type="KEGG" id="led:BBK82_37305"/>
<sequence>MEDLKLLLQSPRQDAVLVHVEGRYVVAGSAELGADSLRGAVPVVTRADVLDRAGESPVTDRALAEIAAMLASAVDNRGG</sequence>
<name>A0A1B2HSY6_9PSEU</name>
<protein>
    <submittedName>
        <fullName evidence="1">Uncharacterized protein</fullName>
    </submittedName>
</protein>
<dbReference type="Proteomes" id="UP000093053">
    <property type="component" value="Chromosome"/>
</dbReference>
<evidence type="ECO:0000313" key="2">
    <source>
        <dbReference type="Proteomes" id="UP000093053"/>
    </source>
</evidence>